<evidence type="ECO:0000313" key="4">
    <source>
        <dbReference type="Proteomes" id="UP000594262"/>
    </source>
</evidence>
<dbReference type="Pfam" id="PF01149">
    <property type="entry name" value="Fapy_DNA_glyco"/>
    <property type="match status" value="1"/>
</dbReference>
<dbReference type="SUPFAM" id="SSF46946">
    <property type="entry name" value="S13-like H2TH domain"/>
    <property type="match status" value="1"/>
</dbReference>
<feature type="region of interest" description="Disordered" evidence="1">
    <location>
        <begin position="295"/>
        <end position="412"/>
    </location>
</feature>
<dbReference type="GO" id="GO:0003676">
    <property type="term" value="F:nucleic acid binding"/>
    <property type="evidence" value="ECO:0007669"/>
    <property type="project" value="InterPro"/>
</dbReference>
<keyword evidence="4" id="KW-1185">Reference proteome</keyword>
<dbReference type="AlphaFoldDB" id="A0A7M5V7N3"/>
<dbReference type="SUPFAM" id="SSF81624">
    <property type="entry name" value="N-terminal domain of MutM-like DNA repair proteins"/>
    <property type="match status" value="1"/>
</dbReference>
<protein>
    <recommendedName>
        <fullName evidence="2">Formamidopyrimidine-DNA glycosylase catalytic domain-containing protein</fullName>
    </recommendedName>
</protein>
<dbReference type="PANTHER" id="PTHR22993">
    <property type="entry name" value="FORMAMIDOPYRIMIDINE-DNA GLYCOSYLASE"/>
    <property type="match status" value="1"/>
</dbReference>
<dbReference type="GO" id="GO:0006284">
    <property type="term" value="P:base-excision repair"/>
    <property type="evidence" value="ECO:0007669"/>
    <property type="project" value="InterPro"/>
</dbReference>
<dbReference type="PROSITE" id="PS51068">
    <property type="entry name" value="FPG_CAT"/>
    <property type="match status" value="1"/>
</dbReference>
<proteinExistence type="predicted"/>
<organism evidence="3 4">
    <name type="scientific">Clytia hemisphaerica</name>
    <dbReference type="NCBI Taxonomy" id="252671"/>
    <lineage>
        <taxon>Eukaryota</taxon>
        <taxon>Metazoa</taxon>
        <taxon>Cnidaria</taxon>
        <taxon>Hydrozoa</taxon>
        <taxon>Hydroidolina</taxon>
        <taxon>Leptothecata</taxon>
        <taxon>Obeliida</taxon>
        <taxon>Clytiidae</taxon>
        <taxon>Clytia</taxon>
    </lineage>
</organism>
<dbReference type="InterPro" id="IPR012319">
    <property type="entry name" value="FPG_cat"/>
</dbReference>
<dbReference type="RefSeq" id="XP_066911664.1">
    <property type="nucleotide sequence ID" value="XM_067055563.1"/>
</dbReference>
<dbReference type="GO" id="GO:0008270">
    <property type="term" value="F:zinc ion binding"/>
    <property type="evidence" value="ECO:0007669"/>
    <property type="project" value="InterPro"/>
</dbReference>
<dbReference type="GO" id="GO:0003906">
    <property type="term" value="F:DNA-(apurinic or apyrimidinic site) endonuclease activity"/>
    <property type="evidence" value="ECO:0007669"/>
    <property type="project" value="InterPro"/>
</dbReference>
<dbReference type="GO" id="GO:0005634">
    <property type="term" value="C:nucleus"/>
    <property type="evidence" value="ECO:0007669"/>
    <property type="project" value="TreeGrafter"/>
</dbReference>
<dbReference type="Proteomes" id="UP000594262">
    <property type="component" value="Unplaced"/>
</dbReference>
<dbReference type="InterPro" id="IPR035937">
    <property type="entry name" value="FPG_N"/>
</dbReference>
<accession>A0A7M5V7N3</accession>
<dbReference type="SUPFAM" id="SSF57716">
    <property type="entry name" value="Glucocorticoid receptor-like (DNA-binding domain)"/>
    <property type="match status" value="1"/>
</dbReference>
<dbReference type="PANTHER" id="PTHR22993:SF27">
    <property type="entry name" value="ENDONUCLEASE 8-LIKE 1"/>
    <property type="match status" value="1"/>
</dbReference>
<dbReference type="Gene3D" id="1.10.8.50">
    <property type="match status" value="1"/>
</dbReference>
<dbReference type="SMART" id="SM00898">
    <property type="entry name" value="Fapy_DNA_glyco"/>
    <property type="match status" value="1"/>
</dbReference>
<feature type="compositionally biased region" description="Basic residues" evidence="1">
    <location>
        <begin position="343"/>
        <end position="363"/>
    </location>
</feature>
<dbReference type="GeneID" id="136798898"/>
<feature type="compositionally biased region" description="Basic residues" evidence="1">
    <location>
        <begin position="324"/>
        <end position="335"/>
    </location>
</feature>
<reference evidence="3" key="1">
    <citation type="submission" date="2021-01" db="UniProtKB">
        <authorList>
            <consortium name="EnsemblMetazoa"/>
        </authorList>
    </citation>
    <scope>IDENTIFICATION</scope>
</reference>
<feature type="domain" description="Formamidopyrimidine-DNA glycosylase catalytic" evidence="2">
    <location>
        <begin position="2"/>
        <end position="137"/>
    </location>
</feature>
<dbReference type="Pfam" id="PF09292">
    <property type="entry name" value="Neil1-DNA_bind"/>
    <property type="match status" value="1"/>
</dbReference>
<dbReference type="InterPro" id="IPR010979">
    <property type="entry name" value="Ribosomal_uS13-like_H2TH"/>
</dbReference>
<feature type="compositionally biased region" description="Basic residues" evidence="1">
    <location>
        <begin position="390"/>
        <end position="407"/>
    </location>
</feature>
<evidence type="ECO:0000259" key="2">
    <source>
        <dbReference type="PROSITE" id="PS51068"/>
    </source>
</evidence>
<name>A0A7M5V7N3_9CNID</name>
<dbReference type="GO" id="GO:0019104">
    <property type="term" value="F:DNA N-glycosylase activity"/>
    <property type="evidence" value="ECO:0007669"/>
    <property type="project" value="InterPro"/>
</dbReference>
<dbReference type="EnsemblMetazoa" id="CLYHEMT004889.1">
    <property type="protein sequence ID" value="CLYHEMP004889.1"/>
    <property type="gene ID" value="CLYHEMG004889"/>
</dbReference>
<dbReference type="OrthoDB" id="5966338at2759"/>
<evidence type="ECO:0000313" key="3">
    <source>
        <dbReference type="EnsemblMetazoa" id="CLYHEMP004889.1"/>
    </source>
</evidence>
<evidence type="ECO:0000256" key="1">
    <source>
        <dbReference type="SAM" id="MobiDB-lite"/>
    </source>
</evidence>
<dbReference type="InterPro" id="IPR015371">
    <property type="entry name" value="Endonuclease-VIII_DNA-bd"/>
</dbReference>
<sequence>MPEGPEHFKAAAFINKHCQDRSFTGKIVKSEVNHRNPEIDCQYETYTVSAKARGKEVMVTVTNLTLDEKKQQSIKKKGIVKLEPVENKSEHFSIVFRFGMSGCFRFTDADNLPKHSHLRFFSIDGMVLSFEDVRRFGKWKLTDTFSADRGPDPVYEYIDFRKNVLNNIKNRIFQKSICELLHNQKYFNGIGNYLRAEILYRCKIPPFTKSFDVFENLAIEKEEPKRKAKGNDGDFDILEYCSLVPFEVMVLEGGGYDKSEKDSDYSLFENWLQCYYNKDMNNLVDHDGRTMWFQGEPGPLVPTGEKAKARHNAKVIVPTEDNKKKTKEKSKKNTKKKAESKRSLTKGHVQPKKKLAHGRKKGNIKKEENADLVEECDNKDSSKTPTSLKSTKKKGPGNRKRSIKHERGKIEAADVEVKDEKVIKIDDSHLRRSSRLKK</sequence>
<dbReference type="Gene3D" id="3.20.190.10">
    <property type="entry name" value="MutM-like, N-terminal"/>
    <property type="match status" value="1"/>
</dbReference>